<dbReference type="HOGENOM" id="CLU_100702_0_0_1"/>
<dbReference type="FunCoup" id="I2H5E5">
    <property type="interactions" value="211"/>
</dbReference>
<dbReference type="eggNOG" id="ENOG502RZY3">
    <property type="taxonomic scope" value="Eukaryota"/>
</dbReference>
<dbReference type="GO" id="GO:0034506">
    <property type="term" value="C:chromosome, centromeric core domain"/>
    <property type="evidence" value="ECO:0007669"/>
    <property type="project" value="TreeGrafter"/>
</dbReference>
<evidence type="ECO:0008006" key="6">
    <source>
        <dbReference type="Google" id="ProtNLM"/>
    </source>
</evidence>
<dbReference type="CDD" id="cd23787">
    <property type="entry name" value="RWD_CSM1"/>
    <property type="match status" value="1"/>
</dbReference>
<evidence type="ECO:0000256" key="1">
    <source>
        <dbReference type="SAM" id="Coils"/>
    </source>
</evidence>
<dbReference type="GO" id="GO:0051455">
    <property type="term" value="P:spindle attachment to meiosis I kinetochore"/>
    <property type="evidence" value="ECO:0007669"/>
    <property type="project" value="EnsemblFungi"/>
</dbReference>
<dbReference type="Pfam" id="PF12539">
    <property type="entry name" value="Csm1"/>
    <property type="match status" value="1"/>
</dbReference>
<dbReference type="InParanoid" id="I2H5E5"/>
<feature type="domain" description="Monopolin complex subunit Csm1/Pcs1 C-terminal" evidence="2">
    <location>
        <begin position="74"/>
        <end position="166"/>
    </location>
</feature>
<dbReference type="GO" id="GO:0033551">
    <property type="term" value="C:monopolin complex"/>
    <property type="evidence" value="ECO:0007669"/>
    <property type="project" value="EnsemblFungi"/>
</dbReference>
<dbReference type="GO" id="GO:0034503">
    <property type="term" value="P:protein localization to nucleolar rDNA repeats"/>
    <property type="evidence" value="ECO:0007669"/>
    <property type="project" value="EnsemblFungi"/>
</dbReference>
<dbReference type="Proteomes" id="UP000002866">
    <property type="component" value="Chromosome 6"/>
</dbReference>
<dbReference type="GO" id="GO:1990644">
    <property type="term" value="F:microtubule site clamp"/>
    <property type="evidence" value="ECO:0007669"/>
    <property type="project" value="TreeGrafter"/>
</dbReference>
<protein>
    <recommendedName>
        <fullName evidence="6">Monopolin complex subunit Csm1/Pcs1 C-terminal domain-containing protein</fullName>
    </recommendedName>
</protein>
<organism evidence="4 5">
    <name type="scientific">Henningerozyma blattae (strain ATCC 34711 / CBS 6284 / DSM 70876 / NBRC 10599 / NRRL Y-10934 / UCD 77-7)</name>
    <name type="common">Yeast</name>
    <name type="synonym">Tetrapisispora blattae</name>
    <dbReference type="NCBI Taxonomy" id="1071380"/>
    <lineage>
        <taxon>Eukaryota</taxon>
        <taxon>Fungi</taxon>
        <taxon>Dikarya</taxon>
        <taxon>Ascomycota</taxon>
        <taxon>Saccharomycotina</taxon>
        <taxon>Saccharomycetes</taxon>
        <taxon>Saccharomycetales</taxon>
        <taxon>Saccharomycetaceae</taxon>
        <taxon>Henningerozyma</taxon>
    </lineage>
</organism>
<dbReference type="GO" id="GO:0051315">
    <property type="term" value="P:attachment of mitotic spindle microtubules to kinetochore"/>
    <property type="evidence" value="ECO:0007669"/>
    <property type="project" value="TreeGrafter"/>
</dbReference>
<evidence type="ECO:0000313" key="5">
    <source>
        <dbReference type="Proteomes" id="UP000002866"/>
    </source>
</evidence>
<dbReference type="KEGG" id="tbl:TBLA_0F00530"/>
<dbReference type="GeneID" id="14496705"/>
<dbReference type="EMBL" id="HE806321">
    <property type="protein sequence ID" value="CCH61597.1"/>
    <property type="molecule type" value="Genomic_DNA"/>
</dbReference>
<dbReference type="Pfam" id="PF18504">
    <property type="entry name" value="Csm1_N"/>
    <property type="match status" value="1"/>
</dbReference>
<dbReference type="InterPro" id="IPR020981">
    <property type="entry name" value="Csm1/Pcs1_C"/>
</dbReference>
<dbReference type="InterPro" id="IPR041671">
    <property type="entry name" value="Csm1_N"/>
</dbReference>
<evidence type="ECO:0000259" key="3">
    <source>
        <dbReference type="Pfam" id="PF18504"/>
    </source>
</evidence>
<dbReference type="AlphaFoldDB" id="I2H5E5"/>
<dbReference type="GO" id="GO:0072686">
    <property type="term" value="C:mitotic spindle"/>
    <property type="evidence" value="ECO:0007669"/>
    <property type="project" value="TreeGrafter"/>
</dbReference>
<accession>I2H5E5</accession>
<dbReference type="GO" id="GO:0005635">
    <property type="term" value="C:nuclear envelope"/>
    <property type="evidence" value="ECO:0007669"/>
    <property type="project" value="EnsemblFungi"/>
</dbReference>
<gene>
    <name evidence="4" type="primary">TBLA0F00530</name>
    <name evidence="4" type="ORF">TBLA_0F00530</name>
</gene>
<sequence length="183" mass="21401">MVDPLVEYKNSVEKRLNDAELLINRLIHENSVKDQLLEQRDEEISQLKATIEKLDEKSSSQLKKYDLSLENLDIIKDLFEYLCGVRVHKTYEDDTGLWFDTSQGVKDSNVMDYKLGFVKNSASPKDNSTNVQVVYVPLLKYRSPKELLLLQKILPEYMFETLQFPLSSLHQFYMKLSKCLDKK</sequence>
<dbReference type="GO" id="GO:0042802">
    <property type="term" value="F:identical protein binding"/>
    <property type="evidence" value="ECO:0007669"/>
    <property type="project" value="EnsemblFungi"/>
</dbReference>
<evidence type="ECO:0000259" key="2">
    <source>
        <dbReference type="Pfam" id="PF12539"/>
    </source>
</evidence>
<reference evidence="4 5" key="1">
    <citation type="journal article" date="2011" name="Proc. Natl. Acad. Sci. U.S.A.">
        <title>Evolutionary erosion of yeast sex chromosomes by mating-type switching accidents.</title>
        <authorList>
            <person name="Gordon J.L."/>
            <person name="Armisen D."/>
            <person name="Proux-Wera E."/>
            <person name="Oheigeartaigh S.S."/>
            <person name="Byrne K.P."/>
            <person name="Wolfe K.H."/>
        </authorList>
    </citation>
    <scope>NUCLEOTIDE SEQUENCE [LARGE SCALE GENOMIC DNA]</scope>
    <source>
        <strain evidence="5">ATCC 34711 / CBS 6284 / DSM 70876 / NBRC 10599 / NRRL Y-10934 / UCD 77-7</strain>
    </source>
</reference>
<dbReference type="GO" id="GO:0070550">
    <property type="term" value="P:rDNA chromatin condensation"/>
    <property type="evidence" value="ECO:0007669"/>
    <property type="project" value="EnsemblFungi"/>
</dbReference>
<keyword evidence="1" id="KW-0175">Coiled coil</keyword>
<dbReference type="InterPro" id="IPR038608">
    <property type="entry name" value="Csm1/Pcs1_C_sf"/>
</dbReference>
<feature type="coiled-coil region" evidence="1">
    <location>
        <begin position="9"/>
        <end position="57"/>
    </location>
</feature>
<dbReference type="InterPro" id="IPR040349">
    <property type="entry name" value="Csm1/Pcs1"/>
</dbReference>
<dbReference type="OrthoDB" id="2431049at2759"/>
<dbReference type="RefSeq" id="XP_004181116.1">
    <property type="nucleotide sequence ID" value="XM_004181068.1"/>
</dbReference>
<dbReference type="Gene3D" id="3.90.1150.80">
    <property type="match status" value="1"/>
</dbReference>
<dbReference type="GO" id="GO:0045144">
    <property type="term" value="P:meiotic sister chromatid segregation"/>
    <property type="evidence" value="ECO:0007669"/>
    <property type="project" value="TreeGrafter"/>
</dbReference>
<keyword evidence="5" id="KW-1185">Reference proteome</keyword>
<dbReference type="PANTHER" id="PTHR28006:SF1">
    <property type="entry name" value="MONOPOLIN COMPLEX SUBUNIT CSM1"/>
    <property type="match status" value="1"/>
</dbReference>
<dbReference type="Gene3D" id="1.20.5.340">
    <property type="match status" value="1"/>
</dbReference>
<dbReference type="GO" id="GO:0005730">
    <property type="term" value="C:nucleolus"/>
    <property type="evidence" value="ECO:0007669"/>
    <property type="project" value="EnsemblFungi"/>
</dbReference>
<feature type="domain" description="Csm1 N-terminal" evidence="3">
    <location>
        <begin position="2"/>
        <end position="71"/>
    </location>
</feature>
<name>I2H5E5_HENB6</name>
<dbReference type="PANTHER" id="PTHR28006">
    <property type="entry name" value="MONOPOLIN COMPLEX SUBUNIT CSM1"/>
    <property type="match status" value="1"/>
</dbReference>
<evidence type="ECO:0000313" key="4">
    <source>
        <dbReference type="EMBL" id="CCH61597.1"/>
    </source>
</evidence>
<dbReference type="GO" id="GO:0051754">
    <property type="term" value="P:meiotic sister chromatid cohesion, centromeric"/>
    <property type="evidence" value="ECO:0007669"/>
    <property type="project" value="EnsemblFungi"/>
</dbReference>
<dbReference type="STRING" id="1071380.I2H5E5"/>
<dbReference type="OMA" id="GLWFDTS"/>
<proteinExistence type="predicted"/>